<reference evidence="1" key="2">
    <citation type="submission" date="2015-06" db="EMBL/GenBank/DDBJ databases">
        <title>Environmentally co-occuring mercury resistance plasmids are genetically and phenotypically diverse and confer variable context-dependent fitness effects.</title>
        <authorList>
            <person name="Hall J.P.J."/>
            <person name="Harrison E."/>
            <person name="Lilley A.K."/>
            <person name="Paterson S."/>
            <person name="Spiers A.J."/>
            <person name="Brockhurst M.A."/>
        </authorList>
    </citation>
    <scope>NUCLEOTIDE SEQUENCE [LARGE SCALE GENOMIC DNA]</scope>
    <source>
        <strain evidence="1">SBW25</strain>
        <plasmid evidence="1">pQBR57</plasmid>
    </source>
</reference>
<geneLocation type="plasmid" evidence="1">
    <name>pQBR57</name>
</geneLocation>
<gene>
    <name evidence="1" type="ORF">PQBR57_0291</name>
</gene>
<dbReference type="AlphaFoldDB" id="A0A0G4E4Z0"/>
<keyword evidence="1" id="KW-0614">Plasmid</keyword>
<name>A0A0G4E4Z0_PSEFS</name>
<sequence>MTTSKYTVQQIESLGVKCKFYSMGAERDGWIMPDGSGVDYAGYAQLTFEPETISTADPAGLIRSRVAAAEVLFTGSDFGYAYTDAEDWIEQQDALVRSCYANVDQQRVTLVFKVKFKSGSAGWITSTVFNLTDALASDEGWIPTYSNWRHGGSYVTNVKDQNGCTGCVSNQYADGKWRIVCDPRRNGLNEPGDFTFESRDAAARGQRGLVRGQAQELQVWLAGQSGVAANSTSVAENAAA</sequence>
<proteinExistence type="predicted"/>
<evidence type="ECO:0000313" key="1">
    <source>
        <dbReference type="EMBL" id="CEK42244.1"/>
    </source>
</evidence>
<dbReference type="EMBL" id="LN713926">
    <property type="protein sequence ID" value="CEK42244.1"/>
    <property type="molecule type" value="Genomic_DNA"/>
</dbReference>
<organism evidence="1">
    <name type="scientific">Pseudomonas fluorescens (strain SBW25)</name>
    <dbReference type="NCBI Taxonomy" id="216595"/>
    <lineage>
        <taxon>Bacteria</taxon>
        <taxon>Pseudomonadati</taxon>
        <taxon>Pseudomonadota</taxon>
        <taxon>Gammaproteobacteria</taxon>
        <taxon>Pseudomonadales</taxon>
        <taxon>Pseudomonadaceae</taxon>
        <taxon>Pseudomonas</taxon>
    </lineage>
</organism>
<accession>A0A0G4E4Z0</accession>
<dbReference type="RefSeq" id="WP_192963416.1">
    <property type="nucleotide sequence ID" value="NZ_LN713926.1"/>
</dbReference>
<reference evidence="1" key="1">
    <citation type="submission" date="2014-12" db="EMBL/GenBank/DDBJ databases">
        <authorList>
            <person name="Hall J."/>
        </authorList>
    </citation>
    <scope>NUCLEOTIDE SEQUENCE [LARGE SCALE GENOMIC DNA]</scope>
    <source>
        <strain evidence="1">SBW25</strain>
        <plasmid evidence="1">pQBR57</plasmid>
    </source>
</reference>
<protein>
    <submittedName>
        <fullName evidence="1">Uncharacterized protein</fullName>
    </submittedName>
</protein>